<dbReference type="NCBIfam" id="NF033848">
    <property type="entry name" value="VgrG_rel"/>
    <property type="match status" value="1"/>
</dbReference>
<gene>
    <name evidence="3" type="ORF">ACFPCV_27545</name>
</gene>
<dbReference type="InterPro" id="IPR006531">
    <property type="entry name" value="Gp5/Vgr_OB"/>
</dbReference>
<dbReference type="RefSeq" id="WP_378059256.1">
    <property type="nucleotide sequence ID" value="NZ_JBHSIS010000017.1"/>
</dbReference>
<protein>
    <submittedName>
        <fullName evidence="3">VgrG-related protein</fullName>
    </submittedName>
</protein>
<dbReference type="SUPFAM" id="SSF69255">
    <property type="entry name" value="gp5 N-terminal domain-like"/>
    <property type="match status" value="1"/>
</dbReference>
<accession>A0ABV9S939</accession>
<feature type="domain" description="Gp5/Type VI secretion system Vgr protein OB-fold" evidence="2">
    <location>
        <begin position="390"/>
        <end position="461"/>
    </location>
</feature>
<reference evidence="4" key="1">
    <citation type="journal article" date="2019" name="Int. J. Syst. Evol. Microbiol.">
        <title>The Global Catalogue of Microorganisms (GCM) 10K type strain sequencing project: providing services to taxonomists for standard genome sequencing and annotation.</title>
        <authorList>
            <consortium name="The Broad Institute Genomics Platform"/>
            <consortium name="The Broad Institute Genome Sequencing Center for Infectious Disease"/>
            <person name="Wu L."/>
            <person name="Ma J."/>
        </authorList>
    </citation>
    <scope>NUCLEOTIDE SEQUENCE [LARGE SCALE GENOMIC DNA]</scope>
    <source>
        <strain evidence="4">ZS-22-S1</strain>
    </source>
</reference>
<proteinExistence type="predicted"/>
<dbReference type="Pfam" id="PF04717">
    <property type="entry name" value="Phage_base_V"/>
    <property type="match status" value="1"/>
</dbReference>
<evidence type="ECO:0000256" key="1">
    <source>
        <dbReference type="SAM" id="MobiDB-lite"/>
    </source>
</evidence>
<comment type="caution">
    <text evidence="3">The sequence shown here is derived from an EMBL/GenBank/DDBJ whole genome shotgun (WGS) entry which is preliminary data.</text>
</comment>
<evidence type="ECO:0000313" key="4">
    <source>
        <dbReference type="Proteomes" id="UP001595859"/>
    </source>
</evidence>
<evidence type="ECO:0000259" key="2">
    <source>
        <dbReference type="Pfam" id="PF04717"/>
    </source>
</evidence>
<feature type="region of interest" description="Disordered" evidence="1">
    <location>
        <begin position="253"/>
        <end position="274"/>
    </location>
</feature>
<name>A0ABV9S939_9PSEU</name>
<organism evidence="3 4">
    <name type="scientific">Actinophytocola glycyrrhizae</name>
    <dbReference type="NCBI Taxonomy" id="2044873"/>
    <lineage>
        <taxon>Bacteria</taxon>
        <taxon>Bacillati</taxon>
        <taxon>Actinomycetota</taxon>
        <taxon>Actinomycetes</taxon>
        <taxon>Pseudonocardiales</taxon>
        <taxon>Pseudonocardiaceae</taxon>
    </lineage>
</organism>
<keyword evidence="4" id="KW-1185">Reference proteome</keyword>
<sequence>MTAATGRPVPAVSVGATGTPLPAHLAQRIARIVVDSHRHLPDMLEITFHDRDGTILDEAGIRLGTVLTVSAARAQDPTPHTLLVCEVTAIEGVYAESNHTVVRGYSADHRLMRARRSATFLNATDSDIARRVATGAGLRPETVDPTPTHHEQVAQVNQTDWEFLRSRATETGFDFGVRDGRFFLDTGGAPAPPVPLRCPHELRTFLPRVTAGNLAAEAEVRVWDPIAGKVVSATTPTAARSVDLPDTTAASAARPFAAQRQTPSASSPHGPEPVPGHVVTERPVANGAAIHASAAHTAGRVAEHWGDTFAEAEGEAKGDPRLRAGTVVEVSGVPKVFCGRWTLTRARHVFDQSDYYTQIEVSGRHDRSIIGLVTGTRHGERGRFPGLVCGVVSNIADPLGKGRVKVDVPLLAPGFQTDWAPVAQFGAGARGGALFGHEVGDEVLVGFECADPRRPYVLGGLVNDDSGYTLGGPAVRGGKTGTALVRRGFVSPSGNRLTFHDDQGAPRAAEIVLGTAKGDVALVIDQVAGTITVRCDPENGAGAVVVECGAGGSVDVRAGAGGSVTVDGGSRLDLSAQTVRIAATGEVAISGKQIKLN</sequence>
<dbReference type="Proteomes" id="UP001595859">
    <property type="component" value="Unassembled WGS sequence"/>
</dbReference>
<dbReference type="Gene3D" id="2.40.50.230">
    <property type="entry name" value="Gp5 N-terminal domain"/>
    <property type="match status" value="1"/>
</dbReference>
<evidence type="ECO:0000313" key="3">
    <source>
        <dbReference type="EMBL" id="MFC4857268.1"/>
    </source>
</evidence>
<dbReference type="InterPro" id="IPR037026">
    <property type="entry name" value="Vgr_OB-fold_dom_sf"/>
</dbReference>
<dbReference type="EMBL" id="JBHSIS010000017">
    <property type="protein sequence ID" value="MFC4857268.1"/>
    <property type="molecule type" value="Genomic_DNA"/>
</dbReference>
<dbReference type="SUPFAM" id="SSF69279">
    <property type="entry name" value="Phage tail proteins"/>
    <property type="match status" value="1"/>
</dbReference>
<dbReference type="InterPro" id="IPR047702">
    <property type="entry name" value="VgrG-rel"/>
</dbReference>